<accession>A0A1N5VBV3</accession>
<keyword evidence="1" id="KW-0812">Transmembrane</keyword>
<dbReference type="RefSeq" id="WP_148689920.1">
    <property type="nucleotide sequence ID" value="NZ_LT671858.1"/>
</dbReference>
<protein>
    <submittedName>
        <fullName evidence="2">Multipass membrane protein</fullName>
    </submittedName>
</protein>
<gene>
    <name evidence="2" type="ORF">CSP5_1295</name>
</gene>
<dbReference type="Proteomes" id="UP000195607">
    <property type="component" value="Chromosome I"/>
</dbReference>
<proteinExistence type="predicted"/>
<sequence>MASERAKKAGRALLKFSSYFRENRDAATVMFIGAFITFVISLSILYLSIQNGSFLKADNAIFEILTDVIAPILEIVASVVMFRRVYLHRSMGGLGILMGIISLPGSEGGLLIGFILVVIGGVMSMLYREPYTGKDNDAKKIDK</sequence>
<name>A0A1N5VBV3_9ARCH</name>
<keyword evidence="1" id="KW-0472">Membrane</keyword>
<dbReference type="GeneID" id="41588542"/>
<dbReference type="AlphaFoldDB" id="A0A1N5VBV3"/>
<evidence type="ECO:0000313" key="2">
    <source>
        <dbReference type="EMBL" id="SIM69757.1"/>
    </source>
</evidence>
<feature type="transmembrane region" description="Helical" evidence="1">
    <location>
        <begin position="94"/>
        <end position="127"/>
    </location>
</feature>
<keyword evidence="1" id="KW-1133">Transmembrane helix</keyword>
<feature type="transmembrane region" description="Helical" evidence="1">
    <location>
        <begin position="26"/>
        <end position="49"/>
    </location>
</feature>
<evidence type="ECO:0000313" key="3">
    <source>
        <dbReference type="Proteomes" id="UP000195607"/>
    </source>
</evidence>
<dbReference type="InterPro" id="IPR046096">
    <property type="entry name" value="DUF6114"/>
</dbReference>
<evidence type="ECO:0000256" key="1">
    <source>
        <dbReference type="SAM" id="Phobius"/>
    </source>
</evidence>
<organism evidence="2 3">
    <name type="scientific">Cuniculiplasma divulgatum</name>
    <dbReference type="NCBI Taxonomy" id="1673428"/>
    <lineage>
        <taxon>Archaea</taxon>
        <taxon>Methanobacteriati</taxon>
        <taxon>Thermoplasmatota</taxon>
        <taxon>Thermoplasmata</taxon>
        <taxon>Thermoplasmatales</taxon>
        <taxon>Cuniculiplasmataceae</taxon>
        <taxon>Cuniculiplasma</taxon>
    </lineage>
</organism>
<dbReference type="EMBL" id="LT671858">
    <property type="protein sequence ID" value="SIM69757.1"/>
    <property type="molecule type" value="Genomic_DNA"/>
</dbReference>
<reference evidence="2 3" key="1">
    <citation type="submission" date="2016-04" db="EMBL/GenBank/DDBJ databases">
        <authorList>
            <person name="Evans L.H."/>
            <person name="Alamgir A."/>
            <person name="Owens N."/>
            <person name="Weber N.D."/>
            <person name="Virtaneva K."/>
            <person name="Barbian K."/>
            <person name="Babar A."/>
            <person name="Rosenke K."/>
        </authorList>
    </citation>
    <scope>NUCLEOTIDE SEQUENCE [LARGE SCALE GENOMIC DNA]</scope>
    <source>
        <strain evidence="3">S5(T) (JCM 30642 \VKM B-2941)</strain>
    </source>
</reference>
<feature type="transmembrane region" description="Helical" evidence="1">
    <location>
        <begin position="61"/>
        <end position="82"/>
    </location>
</feature>
<dbReference type="Pfam" id="PF19609">
    <property type="entry name" value="DUF6114"/>
    <property type="match status" value="1"/>
</dbReference>